<dbReference type="EMBL" id="SRJC01000002">
    <property type="protein sequence ID" value="TGB02933.1"/>
    <property type="molecule type" value="Genomic_DNA"/>
</dbReference>
<dbReference type="InterPro" id="IPR051791">
    <property type="entry name" value="Pra-immunoreactive"/>
</dbReference>
<organism evidence="8 9">
    <name type="scientific">Halobacillus salinus</name>
    <dbReference type="NCBI Taxonomy" id="192814"/>
    <lineage>
        <taxon>Bacteria</taxon>
        <taxon>Bacillati</taxon>
        <taxon>Bacillota</taxon>
        <taxon>Bacilli</taxon>
        <taxon>Bacillales</taxon>
        <taxon>Bacillaceae</taxon>
        <taxon>Halobacillus</taxon>
    </lineage>
</organism>
<gene>
    <name evidence="8" type="ORF">E4663_12345</name>
</gene>
<evidence type="ECO:0000256" key="1">
    <source>
        <dbReference type="ARBA" id="ARBA00004651"/>
    </source>
</evidence>
<comment type="caution">
    <text evidence="8">The sequence shown here is derived from an EMBL/GenBank/DDBJ whole genome shotgun (WGS) entry which is preliminary data.</text>
</comment>
<reference evidence="8 9" key="1">
    <citation type="journal article" date="2003" name="Int. J. Syst. Evol. Microbiol.">
        <title>Halobacillus salinus sp. nov., isolated from a salt lake on the coast of the East Sea in Korea.</title>
        <authorList>
            <person name="Yoon J.H."/>
            <person name="Kang K.H."/>
            <person name="Park Y.H."/>
        </authorList>
    </citation>
    <scope>NUCLEOTIDE SEQUENCE [LARGE SCALE GENOMIC DNA]</scope>
    <source>
        <strain evidence="8 9">HSL-3</strain>
    </source>
</reference>
<evidence type="ECO:0000256" key="4">
    <source>
        <dbReference type="ARBA" id="ARBA00022989"/>
    </source>
</evidence>
<dbReference type="GO" id="GO:0005886">
    <property type="term" value="C:plasma membrane"/>
    <property type="evidence" value="ECO:0007669"/>
    <property type="project" value="UniProtKB-SubCell"/>
</dbReference>
<dbReference type="RefSeq" id="WP_135327841.1">
    <property type="nucleotide sequence ID" value="NZ_SRJC01000002.1"/>
</dbReference>
<dbReference type="AlphaFoldDB" id="A0A4Z0H0B9"/>
<feature type="transmembrane region" description="Helical" evidence="6">
    <location>
        <begin position="86"/>
        <end position="114"/>
    </location>
</feature>
<evidence type="ECO:0000256" key="2">
    <source>
        <dbReference type="ARBA" id="ARBA00022475"/>
    </source>
</evidence>
<comment type="subcellular location">
    <subcellularLocation>
        <location evidence="1">Cell membrane</location>
        <topology evidence="1">Multi-pass membrane protein</topology>
    </subcellularLocation>
</comment>
<sequence>MRNPAGFWDRFFASFIDGIITAISFGIITYLVHGELNPRGFNVTDLLNILYFVILPVIWSGYTVGKKSLGIRIVKKSGEDVGIFNMLLRYVIGGLVYLFTFGIGLIVSIFMVAIREDKRAIHDFIGGTKVMKAQG</sequence>
<feature type="transmembrane region" description="Helical" evidence="6">
    <location>
        <begin position="12"/>
        <end position="34"/>
    </location>
</feature>
<feature type="transmembrane region" description="Helical" evidence="6">
    <location>
        <begin position="46"/>
        <end position="65"/>
    </location>
</feature>
<name>A0A4Z0H0B9_9BACI</name>
<keyword evidence="3 6" id="KW-0812">Transmembrane</keyword>
<evidence type="ECO:0000313" key="9">
    <source>
        <dbReference type="Proteomes" id="UP000297982"/>
    </source>
</evidence>
<keyword evidence="2" id="KW-1003">Cell membrane</keyword>
<evidence type="ECO:0000256" key="3">
    <source>
        <dbReference type="ARBA" id="ARBA00022692"/>
    </source>
</evidence>
<evidence type="ECO:0000259" key="7">
    <source>
        <dbReference type="Pfam" id="PF06271"/>
    </source>
</evidence>
<keyword evidence="4 6" id="KW-1133">Transmembrane helix</keyword>
<dbReference type="PANTHER" id="PTHR36115:SF9">
    <property type="entry name" value="LMO1584 PROTEIN"/>
    <property type="match status" value="1"/>
</dbReference>
<evidence type="ECO:0000313" key="8">
    <source>
        <dbReference type="EMBL" id="TGB02933.1"/>
    </source>
</evidence>
<protein>
    <submittedName>
        <fullName evidence="8">RDD family protein</fullName>
    </submittedName>
</protein>
<dbReference type="Proteomes" id="UP000297982">
    <property type="component" value="Unassembled WGS sequence"/>
</dbReference>
<keyword evidence="9" id="KW-1185">Reference proteome</keyword>
<dbReference type="STRING" id="192814.GCA_900166575_02698"/>
<evidence type="ECO:0000256" key="5">
    <source>
        <dbReference type="ARBA" id="ARBA00023136"/>
    </source>
</evidence>
<accession>A0A4Z0H0B9</accession>
<feature type="domain" description="RDD" evidence="7">
    <location>
        <begin position="4"/>
        <end position="126"/>
    </location>
</feature>
<dbReference type="InterPro" id="IPR010432">
    <property type="entry name" value="RDD"/>
</dbReference>
<keyword evidence="5 6" id="KW-0472">Membrane</keyword>
<proteinExistence type="predicted"/>
<evidence type="ECO:0000256" key="6">
    <source>
        <dbReference type="SAM" id="Phobius"/>
    </source>
</evidence>
<dbReference type="PANTHER" id="PTHR36115">
    <property type="entry name" value="PROLINE-RICH ANTIGEN HOMOLOG-RELATED"/>
    <property type="match status" value="1"/>
</dbReference>
<dbReference type="Pfam" id="PF06271">
    <property type="entry name" value="RDD"/>
    <property type="match status" value="1"/>
</dbReference>